<gene>
    <name evidence="1" type="ORF">DPMN_071349</name>
</gene>
<evidence type="ECO:0000313" key="1">
    <source>
        <dbReference type="EMBL" id="KAH3711677.1"/>
    </source>
</evidence>
<proteinExistence type="predicted"/>
<sequence>MQIETIKPFHSPPSPIHGGSIFSAKLFHLANTHFLQTRPDGYILRISFKLDPTATHYAFPSNSTRRLHTTHFLQTRPDGYTLRISFKLDPTATHKDSNFIST</sequence>
<reference evidence="1" key="2">
    <citation type="submission" date="2020-11" db="EMBL/GenBank/DDBJ databases">
        <authorList>
            <person name="McCartney M.A."/>
            <person name="Auch B."/>
            <person name="Kono T."/>
            <person name="Mallez S."/>
            <person name="Becker A."/>
            <person name="Gohl D.M."/>
            <person name="Silverstein K.A.T."/>
            <person name="Koren S."/>
            <person name="Bechman K.B."/>
            <person name="Herman A."/>
            <person name="Abrahante J.E."/>
            <person name="Garbe J."/>
        </authorList>
    </citation>
    <scope>NUCLEOTIDE SEQUENCE</scope>
    <source>
        <strain evidence="1">Duluth1</strain>
        <tissue evidence="1">Whole animal</tissue>
    </source>
</reference>
<dbReference type="Proteomes" id="UP000828390">
    <property type="component" value="Unassembled WGS sequence"/>
</dbReference>
<reference evidence="1" key="1">
    <citation type="journal article" date="2019" name="bioRxiv">
        <title>The Genome of the Zebra Mussel, Dreissena polymorpha: A Resource for Invasive Species Research.</title>
        <authorList>
            <person name="McCartney M.A."/>
            <person name="Auch B."/>
            <person name="Kono T."/>
            <person name="Mallez S."/>
            <person name="Zhang Y."/>
            <person name="Obille A."/>
            <person name="Becker A."/>
            <person name="Abrahante J.E."/>
            <person name="Garbe J."/>
            <person name="Badalamenti J.P."/>
            <person name="Herman A."/>
            <person name="Mangelson H."/>
            <person name="Liachko I."/>
            <person name="Sullivan S."/>
            <person name="Sone E.D."/>
            <person name="Koren S."/>
            <person name="Silverstein K.A.T."/>
            <person name="Beckman K.B."/>
            <person name="Gohl D.M."/>
        </authorList>
    </citation>
    <scope>NUCLEOTIDE SEQUENCE</scope>
    <source>
        <strain evidence="1">Duluth1</strain>
        <tissue evidence="1">Whole animal</tissue>
    </source>
</reference>
<organism evidence="1 2">
    <name type="scientific">Dreissena polymorpha</name>
    <name type="common">Zebra mussel</name>
    <name type="synonym">Mytilus polymorpha</name>
    <dbReference type="NCBI Taxonomy" id="45954"/>
    <lineage>
        <taxon>Eukaryota</taxon>
        <taxon>Metazoa</taxon>
        <taxon>Spiralia</taxon>
        <taxon>Lophotrochozoa</taxon>
        <taxon>Mollusca</taxon>
        <taxon>Bivalvia</taxon>
        <taxon>Autobranchia</taxon>
        <taxon>Heteroconchia</taxon>
        <taxon>Euheterodonta</taxon>
        <taxon>Imparidentia</taxon>
        <taxon>Neoheterodontei</taxon>
        <taxon>Myida</taxon>
        <taxon>Dreissenoidea</taxon>
        <taxon>Dreissenidae</taxon>
        <taxon>Dreissena</taxon>
    </lineage>
</organism>
<accession>A0A9D4BW79</accession>
<evidence type="ECO:0000313" key="2">
    <source>
        <dbReference type="Proteomes" id="UP000828390"/>
    </source>
</evidence>
<protein>
    <submittedName>
        <fullName evidence="1">Uncharacterized protein</fullName>
    </submittedName>
</protein>
<dbReference type="AlphaFoldDB" id="A0A9D4BW79"/>
<keyword evidence="2" id="KW-1185">Reference proteome</keyword>
<name>A0A9D4BW79_DREPO</name>
<dbReference type="EMBL" id="JAIWYP010000014">
    <property type="protein sequence ID" value="KAH3711677.1"/>
    <property type="molecule type" value="Genomic_DNA"/>
</dbReference>
<comment type="caution">
    <text evidence="1">The sequence shown here is derived from an EMBL/GenBank/DDBJ whole genome shotgun (WGS) entry which is preliminary data.</text>
</comment>